<name>A0A654IL69_9MOLU</name>
<evidence type="ECO:0000313" key="1">
    <source>
        <dbReference type="EMBL" id="VZR99332.1"/>
    </source>
</evidence>
<organism evidence="1">
    <name type="scientific">Mycoplasma feriruminatoris</name>
    <dbReference type="NCBI Taxonomy" id="1179777"/>
    <lineage>
        <taxon>Bacteria</taxon>
        <taxon>Bacillati</taxon>
        <taxon>Mycoplasmatota</taxon>
        <taxon>Mollicutes</taxon>
        <taxon>Mycoplasmataceae</taxon>
        <taxon>Mycoplasma</taxon>
    </lineage>
</organism>
<sequence>MPNLNNVYRMYFSTKSNELEKSSSAYAAGHIDIVADFSTDIPYISSWYIYFNEIAFDLCTTKSWFAKKTSNFRLREEIFKIIGKKQLTRKSLKNNNLYKLNLAEIVSVNDWFNRRYISTIKNIMSILKGNNVRGSFQEDKRAEMFITNLEPKYEKYKNNIIMFLDTITITDQIYRNEFYKKEVYEDRIEDINSFIDRLNNSDYIELLNLTINNENKSIDKRRSEFETKSKLIKDTIKNRIKFFKIALQTIEKERSKVSKMNIDVFKKLDLYTYENAHILDVSKIKKNISSIIKNINFSSKEKDIKKEIQNNNDYIFNIKSIADKSNLLNLPIQVHKWFDNDYFTYNEQGECCSLRNDFKPSEYKEFQNSLIIKRDEYFKNRIKYIKLRNEYRNYNIND</sequence>
<dbReference type="NCBIfam" id="NF045952">
    <property type="entry name" value="MAG4270_fam"/>
    <property type="match status" value="1"/>
</dbReference>
<dbReference type="EMBL" id="LR739237">
    <property type="protein sequence ID" value="VZR99332.1"/>
    <property type="molecule type" value="Genomic_DNA"/>
</dbReference>
<accession>A0A654IL69</accession>
<dbReference type="AlphaFoldDB" id="A0A654IL69"/>
<protein>
    <submittedName>
        <fullName evidence="1">Uncharacterized protein</fullName>
    </submittedName>
</protein>
<reference evidence="1" key="1">
    <citation type="submission" date="2019-11" db="EMBL/GenBank/DDBJ databases">
        <authorList>
            <person name="Falquet L."/>
            <person name="Falquet L."/>
        </authorList>
    </citation>
    <scope>NUCLEOTIDE SEQUENCE</scope>
    <source>
        <strain evidence="1">14/OD_0492</strain>
    </source>
</reference>
<proteinExistence type="predicted"/>
<gene>
    <name evidence="1" type="ORF">MF5582_00018</name>
</gene>